<dbReference type="Proteomes" id="UP001152798">
    <property type="component" value="Chromosome 1"/>
</dbReference>
<keyword evidence="2" id="KW-1185">Reference proteome</keyword>
<name>A0A9P0E2V7_NEZVI</name>
<gene>
    <name evidence="1" type="ORF">NEZAVI_LOCUS1180</name>
</gene>
<evidence type="ECO:0000313" key="2">
    <source>
        <dbReference type="Proteomes" id="UP001152798"/>
    </source>
</evidence>
<evidence type="ECO:0000313" key="1">
    <source>
        <dbReference type="EMBL" id="CAH1389885.1"/>
    </source>
</evidence>
<reference evidence="1" key="1">
    <citation type="submission" date="2022-01" db="EMBL/GenBank/DDBJ databases">
        <authorList>
            <person name="King R."/>
        </authorList>
    </citation>
    <scope>NUCLEOTIDE SEQUENCE</scope>
</reference>
<sequence>MSKARTVKAPEETVRLPLVQTDDSFSKFTRQAIRSNYMDKSIEAKKKIRKRKTTYKRAKVLQASLVLPTLLEAKGESQEIPLNQCTGDQNAFRGSRRVLRVLGPYSRPQHMVPLQP</sequence>
<accession>A0A9P0E2V7</accession>
<dbReference type="AlphaFoldDB" id="A0A9P0E2V7"/>
<proteinExistence type="predicted"/>
<protein>
    <submittedName>
        <fullName evidence="1">Uncharacterized protein</fullName>
    </submittedName>
</protein>
<dbReference type="EMBL" id="OV725077">
    <property type="protein sequence ID" value="CAH1389885.1"/>
    <property type="molecule type" value="Genomic_DNA"/>
</dbReference>
<organism evidence="1 2">
    <name type="scientific">Nezara viridula</name>
    <name type="common">Southern green stink bug</name>
    <name type="synonym">Cimex viridulus</name>
    <dbReference type="NCBI Taxonomy" id="85310"/>
    <lineage>
        <taxon>Eukaryota</taxon>
        <taxon>Metazoa</taxon>
        <taxon>Ecdysozoa</taxon>
        <taxon>Arthropoda</taxon>
        <taxon>Hexapoda</taxon>
        <taxon>Insecta</taxon>
        <taxon>Pterygota</taxon>
        <taxon>Neoptera</taxon>
        <taxon>Paraneoptera</taxon>
        <taxon>Hemiptera</taxon>
        <taxon>Heteroptera</taxon>
        <taxon>Panheteroptera</taxon>
        <taxon>Pentatomomorpha</taxon>
        <taxon>Pentatomoidea</taxon>
        <taxon>Pentatomidae</taxon>
        <taxon>Pentatominae</taxon>
        <taxon>Nezara</taxon>
    </lineage>
</organism>